<dbReference type="InterPro" id="IPR050266">
    <property type="entry name" value="AB_hydrolase_sf"/>
</dbReference>
<accession>A0A934QEN7</accession>
<organism evidence="2 3">
    <name type="scientific">Leucobacter edaphi</name>
    <dbReference type="NCBI Taxonomy" id="2796472"/>
    <lineage>
        <taxon>Bacteria</taxon>
        <taxon>Bacillati</taxon>
        <taxon>Actinomycetota</taxon>
        <taxon>Actinomycetes</taxon>
        <taxon>Micrococcales</taxon>
        <taxon>Microbacteriaceae</taxon>
        <taxon>Leucobacter</taxon>
    </lineage>
</organism>
<proteinExistence type="predicted"/>
<dbReference type="PANTHER" id="PTHR43798:SF33">
    <property type="entry name" value="HYDROLASE, PUTATIVE (AFU_ORTHOLOGUE AFUA_2G14860)-RELATED"/>
    <property type="match status" value="1"/>
</dbReference>
<keyword evidence="3" id="KW-1185">Reference proteome</keyword>
<dbReference type="GO" id="GO:0016020">
    <property type="term" value="C:membrane"/>
    <property type="evidence" value="ECO:0007669"/>
    <property type="project" value="TreeGrafter"/>
</dbReference>
<dbReference type="PANTHER" id="PTHR43798">
    <property type="entry name" value="MONOACYLGLYCEROL LIPASE"/>
    <property type="match status" value="1"/>
</dbReference>
<dbReference type="AlphaFoldDB" id="A0A934QEN7"/>
<name>A0A934QEN7_9MICO</name>
<evidence type="ECO:0000313" key="3">
    <source>
        <dbReference type="Proteomes" id="UP000618733"/>
    </source>
</evidence>
<evidence type="ECO:0000313" key="2">
    <source>
        <dbReference type="EMBL" id="MBK0422079.1"/>
    </source>
</evidence>
<dbReference type="Pfam" id="PF12697">
    <property type="entry name" value="Abhydrolase_6"/>
    <property type="match status" value="1"/>
</dbReference>
<dbReference type="Proteomes" id="UP000618733">
    <property type="component" value="Unassembled WGS sequence"/>
</dbReference>
<dbReference type="InterPro" id="IPR000073">
    <property type="entry name" value="AB_hydrolase_1"/>
</dbReference>
<feature type="domain" description="AB hydrolase-1" evidence="1">
    <location>
        <begin position="29"/>
        <end position="237"/>
    </location>
</feature>
<evidence type="ECO:0000259" key="1">
    <source>
        <dbReference type="Pfam" id="PF12697"/>
    </source>
</evidence>
<comment type="caution">
    <text evidence="2">The sequence shown here is derived from an EMBL/GenBank/DDBJ whole genome shotgun (WGS) entry which is preliminary data.</text>
</comment>
<dbReference type="InterPro" id="IPR029058">
    <property type="entry name" value="AB_hydrolase_fold"/>
</dbReference>
<protein>
    <submittedName>
        <fullName evidence="2">Alpha/beta fold hydrolase</fullName>
    </submittedName>
</protein>
<reference evidence="2" key="1">
    <citation type="submission" date="2020-12" db="EMBL/GenBank/DDBJ databases">
        <title>Leucobacter sp. CAS2, isolated from Chromium sludge.</title>
        <authorList>
            <person name="Xu Z."/>
        </authorList>
    </citation>
    <scope>NUCLEOTIDE SEQUENCE</scope>
    <source>
        <strain evidence="2">CSA2</strain>
    </source>
</reference>
<dbReference type="EMBL" id="JAEHOI010000007">
    <property type="protein sequence ID" value="MBK0422079.1"/>
    <property type="molecule type" value="Genomic_DNA"/>
</dbReference>
<sequence>MRIWDMRFEPDGIDMAYSERGAPGRGDAVFVHGIGMGRVTFDGIAGELATGMRTFALDLPGFGDSPERAEADTIVENAELVARFIEKRATGPVLLVGHSMGTQIVAEVAMRRPDLVRELVLIAPTINRHERHAPIQALRMLQDLWGESPRVLLLGLYEYFKTTPLWFLDRLRVMLRHRIEVLLPLIATPTLVLRGEHDRVVPRSWALEVARDLPRSDYREIAGRGHEAIIKSPEPVASMIREFVARIDDARAPGRHPAEAGA</sequence>
<gene>
    <name evidence="2" type="ORF">JD292_08325</name>
</gene>
<keyword evidence="2" id="KW-0378">Hydrolase</keyword>
<dbReference type="Gene3D" id="3.40.50.1820">
    <property type="entry name" value="alpha/beta hydrolase"/>
    <property type="match status" value="1"/>
</dbReference>
<dbReference type="GO" id="GO:0016787">
    <property type="term" value="F:hydrolase activity"/>
    <property type="evidence" value="ECO:0007669"/>
    <property type="project" value="UniProtKB-KW"/>
</dbReference>
<dbReference type="RefSeq" id="WP_200132289.1">
    <property type="nucleotide sequence ID" value="NZ_JAEHOI010000007.1"/>
</dbReference>
<dbReference type="PRINTS" id="PR00111">
    <property type="entry name" value="ABHYDROLASE"/>
</dbReference>
<dbReference type="SUPFAM" id="SSF53474">
    <property type="entry name" value="alpha/beta-Hydrolases"/>
    <property type="match status" value="1"/>
</dbReference>